<keyword evidence="1" id="KW-0472">Membrane</keyword>
<dbReference type="PANTHER" id="PTHR34351">
    <property type="entry name" value="SLR1927 PROTEIN-RELATED"/>
    <property type="match status" value="1"/>
</dbReference>
<proteinExistence type="predicted"/>
<reference evidence="2" key="1">
    <citation type="journal article" date="2020" name="mSystems">
        <title>Genome- and Community-Level Interaction Insights into Carbon Utilization and Element Cycling Functions of Hydrothermarchaeota in Hydrothermal Sediment.</title>
        <authorList>
            <person name="Zhou Z."/>
            <person name="Liu Y."/>
            <person name="Xu W."/>
            <person name="Pan J."/>
            <person name="Luo Z.H."/>
            <person name="Li M."/>
        </authorList>
    </citation>
    <scope>NUCLEOTIDE SEQUENCE [LARGE SCALE GENOMIC DNA]</scope>
    <source>
        <strain evidence="2">HyVt-483</strain>
    </source>
</reference>
<feature type="transmembrane region" description="Helical" evidence="1">
    <location>
        <begin position="34"/>
        <end position="58"/>
    </location>
</feature>
<gene>
    <name evidence="2" type="ORF">ENJ40_01935</name>
</gene>
<evidence type="ECO:0000313" key="2">
    <source>
        <dbReference type="EMBL" id="HFC97205.1"/>
    </source>
</evidence>
<comment type="caution">
    <text evidence="2">The sequence shown here is derived from an EMBL/GenBank/DDBJ whole genome shotgun (WGS) entry which is preliminary data.</text>
</comment>
<dbReference type="Proteomes" id="UP000886043">
    <property type="component" value="Unassembled WGS sequence"/>
</dbReference>
<dbReference type="PANTHER" id="PTHR34351:SF1">
    <property type="entry name" value="SLR1927 PROTEIN"/>
    <property type="match status" value="1"/>
</dbReference>
<keyword evidence="1" id="KW-0812">Transmembrane</keyword>
<name>A0A7C3H3N1_9BACT</name>
<organism evidence="2">
    <name type="scientific">Thermosulfurimonas dismutans</name>
    <dbReference type="NCBI Taxonomy" id="999894"/>
    <lineage>
        <taxon>Bacteria</taxon>
        <taxon>Pseudomonadati</taxon>
        <taxon>Thermodesulfobacteriota</taxon>
        <taxon>Thermodesulfobacteria</taxon>
        <taxon>Thermodesulfobacteriales</taxon>
        <taxon>Thermodesulfobacteriaceae</taxon>
        <taxon>Thermosulfurimonas</taxon>
    </lineage>
</organism>
<protein>
    <submittedName>
        <fullName evidence="2">DUF58 domain-containing protein</fullName>
    </submittedName>
</protein>
<sequence>MKTRFRVRITTAGYLYIALTLAVALAGVNTGNNLLYLCASALLALMTLSGLLSVINLLGLSVRIEPPEEIFAEVPSPFGIHLQARGWPRFFLRVRLFEGESRVLYLRDRCRVLLWVRLPRRGEVLLPPLEIYSGYPLGLFRRSRFWPVGIRLLVYPRPLPGRVPFSVRETVPASSSGARFRQPEPEEFSGLGPYREGIPASRIAWRASARTGALRMKEFEGGGGRTLILDLGPAPSEEELSRATHLILRALGEGYAVGLRLGRREIPPGRGPQKRRQLLEALAHA</sequence>
<evidence type="ECO:0000256" key="1">
    <source>
        <dbReference type="SAM" id="Phobius"/>
    </source>
</evidence>
<feature type="transmembrane region" description="Helical" evidence="1">
    <location>
        <begin position="12"/>
        <end position="28"/>
    </location>
</feature>
<accession>A0A7C3H3N1</accession>
<keyword evidence="1" id="KW-1133">Transmembrane helix</keyword>
<dbReference type="AlphaFoldDB" id="A0A7C3H3N1"/>
<dbReference type="EMBL" id="DRMH01000020">
    <property type="protein sequence ID" value="HFC97205.1"/>
    <property type="molecule type" value="Genomic_DNA"/>
</dbReference>